<accession>A0A101FT59</accession>
<name>A0A101FT59_9EURY</name>
<dbReference type="EMBL" id="LGFT01000041">
    <property type="protein sequence ID" value="KUK43924.1"/>
    <property type="molecule type" value="Genomic_DNA"/>
</dbReference>
<evidence type="ECO:0000313" key="2">
    <source>
        <dbReference type="EMBL" id="KUK97681.1"/>
    </source>
</evidence>
<dbReference type="Proteomes" id="UP000057043">
    <property type="component" value="Unassembled WGS sequence"/>
</dbReference>
<organism evidence="1 4">
    <name type="scientific">Methanothrix harundinacea</name>
    <dbReference type="NCBI Taxonomy" id="301375"/>
    <lineage>
        <taxon>Archaea</taxon>
        <taxon>Methanobacteriati</taxon>
        <taxon>Methanobacteriota</taxon>
        <taxon>Stenosarchaea group</taxon>
        <taxon>Methanomicrobia</taxon>
        <taxon>Methanotrichales</taxon>
        <taxon>Methanotrichaceae</taxon>
        <taxon>Methanothrix</taxon>
    </lineage>
</organism>
<reference evidence="3 4" key="2">
    <citation type="journal article" date="2015" name="MBio">
        <title>Genome-Resolved Metagenomic Analysis Reveals Roles for Candidate Phyla and Other Microbial Community Members in Biogeochemical Transformations in Oil Reservoirs.</title>
        <authorList>
            <person name="Hu P."/>
            <person name="Tom L."/>
            <person name="Singh A."/>
            <person name="Thomas B.C."/>
            <person name="Baker B.J."/>
            <person name="Piceno Y.M."/>
            <person name="Andersen G.L."/>
            <person name="Banfield J.F."/>
        </authorList>
    </citation>
    <scope>NUCLEOTIDE SEQUENCE [LARGE SCALE GENOMIC DNA]</scope>
    <source>
        <strain evidence="1">57_489</strain>
    </source>
</reference>
<evidence type="ECO:0000313" key="1">
    <source>
        <dbReference type="EMBL" id="KUK43924.1"/>
    </source>
</evidence>
<gene>
    <name evidence="1" type="ORF">XD72_1691</name>
    <name evidence="2" type="ORF">XE07_0095</name>
</gene>
<proteinExistence type="predicted"/>
<reference evidence="2" key="1">
    <citation type="journal article" date="2015" name="MBio">
        <title>Genome-resolved metagenomic analysis reveals roles for candidate phyla and other microbial community members in biogeochemical transformations in oil reservoirs.</title>
        <authorList>
            <person name="Hu P."/>
            <person name="Tom L."/>
            <person name="Singh A."/>
            <person name="Thomas B.C."/>
            <person name="Baker B.J."/>
            <person name="Piceno Y.M."/>
            <person name="Andersen G.L."/>
            <person name="Banfield J.F."/>
        </authorList>
    </citation>
    <scope>NUCLEOTIDE SEQUENCE [LARGE SCALE GENOMIC DNA]</scope>
    <source>
        <strain evidence="2">56_747</strain>
    </source>
</reference>
<dbReference type="Proteomes" id="UP000053961">
    <property type="component" value="Unassembled WGS sequence"/>
</dbReference>
<dbReference type="PATRIC" id="fig|301375.6.peg.1103"/>
<dbReference type="AlphaFoldDB" id="A0A101FT59"/>
<sequence>MMKNMIIPESPMDSSAAPIKTAWIKSGFALGPAGSFFKSARPLRIEIEGLRLLSPAQIRVLLQNRRSIEEVKMLIEEEANPSFIYRGKMRLDGVLFRLVDVDLRSSDFETVLRADLAGIRGVRDGIWSSEGAGDIVGRIEMKETRGGVVGGRGTLMIHQGTLQGRYTVHLDAPAEG</sequence>
<protein>
    <submittedName>
        <fullName evidence="1">Uncharacterized protein</fullName>
    </submittedName>
</protein>
<comment type="caution">
    <text evidence="1">The sequence shown here is derived from an EMBL/GenBank/DDBJ whole genome shotgun (WGS) entry which is preliminary data.</text>
</comment>
<evidence type="ECO:0000313" key="3">
    <source>
        <dbReference type="Proteomes" id="UP000053961"/>
    </source>
</evidence>
<evidence type="ECO:0000313" key="4">
    <source>
        <dbReference type="Proteomes" id="UP000057043"/>
    </source>
</evidence>
<dbReference type="EMBL" id="LGHB01000001">
    <property type="protein sequence ID" value="KUK97681.1"/>
    <property type="molecule type" value="Genomic_DNA"/>
</dbReference>